<sequence>MTHFREEQIQRKKDRRRKMILDRRAEREALAQEIHEWEETVLFRGKKEHMKAIWEVILWHSAVKVSDLLNMTIVSRCYHLLVQSESCVVSA</sequence>
<organism evidence="1 3">
    <name type="scientific">Dreissena polymorpha</name>
    <name type="common">Zebra mussel</name>
    <name type="synonym">Mytilus polymorpha</name>
    <dbReference type="NCBI Taxonomy" id="45954"/>
    <lineage>
        <taxon>Eukaryota</taxon>
        <taxon>Metazoa</taxon>
        <taxon>Spiralia</taxon>
        <taxon>Lophotrochozoa</taxon>
        <taxon>Mollusca</taxon>
        <taxon>Bivalvia</taxon>
        <taxon>Autobranchia</taxon>
        <taxon>Heteroconchia</taxon>
        <taxon>Euheterodonta</taxon>
        <taxon>Imparidentia</taxon>
        <taxon>Neoheterodontei</taxon>
        <taxon>Myida</taxon>
        <taxon>Dreissenoidea</taxon>
        <taxon>Dreissenidae</taxon>
        <taxon>Dreissena</taxon>
    </lineage>
</organism>
<protein>
    <submittedName>
        <fullName evidence="1">Uncharacterized protein</fullName>
    </submittedName>
</protein>
<reference evidence="1" key="1">
    <citation type="journal article" date="2019" name="bioRxiv">
        <title>The Genome of the Zebra Mussel, Dreissena polymorpha: A Resource for Invasive Species Research.</title>
        <authorList>
            <person name="McCartney M.A."/>
            <person name="Auch B."/>
            <person name="Kono T."/>
            <person name="Mallez S."/>
            <person name="Zhang Y."/>
            <person name="Obille A."/>
            <person name="Becker A."/>
            <person name="Abrahante J.E."/>
            <person name="Garbe J."/>
            <person name="Badalamenti J.P."/>
            <person name="Herman A."/>
            <person name="Mangelson H."/>
            <person name="Liachko I."/>
            <person name="Sullivan S."/>
            <person name="Sone E.D."/>
            <person name="Koren S."/>
            <person name="Silverstein K.A.T."/>
            <person name="Beckman K.B."/>
            <person name="Gohl D.M."/>
        </authorList>
    </citation>
    <scope>NUCLEOTIDE SEQUENCE</scope>
    <source>
        <strain evidence="1">Duluth1</strain>
        <tissue evidence="1">Whole animal</tissue>
    </source>
</reference>
<name>A0A9D3Z7X8_DREPO</name>
<accession>A0A9D3Z7X8</accession>
<keyword evidence="3" id="KW-1185">Reference proteome</keyword>
<dbReference type="AlphaFoldDB" id="A0A9D3Z7X8"/>
<dbReference type="Proteomes" id="UP000828390">
    <property type="component" value="Unassembled WGS sequence"/>
</dbReference>
<dbReference type="EMBL" id="JAIWYP010000010">
    <property type="protein sequence ID" value="KAH3748469.1"/>
    <property type="molecule type" value="Genomic_DNA"/>
</dbReference>
<proteinExistence type="predicted"/>
<evidence type="ECO:0000313" key="1">
    <source>
        <dbReference type="EMBL" id="KAH3712521.1"/>
    </source>
</evidence>
<comment type="caution">
    <text evidence="1">The sequence shown here is derived from an EMBL/GenBank/DDBJ whole genome shotgun (WGS) entry which is preliminary data.</text>
</comment>
<evidence type="ECO:0000313" key="3">
    <source>
        <dbReference type="Proteomes" id="UP000828390"/>
    </source>
</evidence>
<dbReference type="EMBL" id="JAIWYP010000014">
    <property type="protein sequence ID" value="KAH3712521.1"/>
    <property type="molecule type" value="Genomic_DNA"/>
</dbReference>
<evidence type="ECO:0000313" key="2">
    <source>
        <dbReference type="EMBL" id="KAH3748469.1"/>
    </source>
</evidence>
<gene>
    <name evidence="1" type="ORF">DPMN_072272</name>
    <name evidence="2" type="ORF">DPMN_182915</name>
</gene>
<reference evidence="1" key="2">
    <citation type="submission" date="2020-11" db="EMBL/GenBank/DDBJ databases">
        <authorList>
            <person name="McCartney M.A."/>
            <person name="Auch B."/>
            <person name="Kono T."/>
            <person name="Mallez S."/>
            <person name="Becker A."/>
            <person name="Gohl D.M."/>
            <person name="Silverstein K.A.T."/>
            <person name="Koren S."/>
            <person name="Bechman K.B."/>
            <person name="Herman A."/>
            <person name="Abrahante J.E."/>
            <person name="Garbe J."/>
        </authorList>
    </citation>
    <scope>NUCLEOTIDE SEQUENCE</scope>
    <source>
        <strain evidence="1">Duluth1</strain>
        <tissue evidence="1">Whole animal</tissue>
    </source>
</reference>